<dbReference type="EMBL" id="MT141489">
    <property type="protein sequence ID" value="QJA63049.1"/>
    <property type="molecule type" value="Genomic_DNA"/>
</dbReference>
<dbReference type="Gene3D" id="3.40.50.10320">
    <property type="entry name" value="LmbE-like"/>
    <property type="match status" value="1"/>
</dbReference>
<protein>
    <submittedName>
        <fullName evidence="1">Putative N-acetylglucosaminylphosphatidylinositol de-N-acetylase</fullName>
    </submittedName>
</protein>
<proteinExistence type="predicted"/>
<evidence type="ECO:0000313" key="1">
    <source>
        <dbReference type="EMBL" id="QJA63049.1"/>
    </source>
</evidence>
<dbReference type="InterPro" id="IPR024078">
    <property type="entry name" value="LmbE-like_dom_sf"/>
</dbReference>
<reference evidence="1" key="1">
    <citation type="submission" date="2020-03" db="EMBL/GenBank/DDBJ databases">
        <title>The deep terrestrial virosphere.</title>
        <authorList>
            <person name="Holmfeldt K."/>
            <person name="Nilsson E."/>
            <person name="Simone D."/>
            <person name="Lopez-Fernandez M."/>
            <person name="Wu X."/>
            <person name="de Brujin I."/>
            <person name="Lundin D."/>
            <person name="Andersson A."/>
            <person name="Bertilsson S."/>
            <person name="Dopson M."/>
        </authorList>
    </citation>
    <scope>NUCLEOTIDE SEQUENCE</scope>
    <source>
        <strain evidence="1">MM415B00659</strain>
    </source>
</reference>
<accession>A0A6M3IZG7</accession>
<dbReference type="AlphaFoldDB" id="A0A6M3IZG7"/>
<gene>
    <name evidence="1" type="ORF">MM415B00659_0003</name>
</gene>
<name>A0A6M3IZG7_9ZZZZ</name>
<sequence>MKTILALGSHFDDVEMGCGGTLVKHATNGDRVLIAITNSDDNLAGDIAIRREEQISACFLYGATFSLYKSSDPEHYIIKELDCLSPDILFIHFDKDTHQHHVRASRIGMSVGRKKNISAFFYDGGSSYDFHPNVFSIISMKKKLELVNCFKSQIDRGTIKINLMKKKEAYWGSLISNEDVYAEGFIGSKLMYAT</sequence>
<organism evidence="1">
    <name type="scientific">viral metagenome</name>
    <dbReference type="NCBI Taxonomy" id="1070528"/>
    <lineage>
        <taxon>unclassified sequences</taxon>
        <taxon>metagenomes</taxon>
        <taxon>organismal metagenomes</taxon>
    </lineage>
</organism>
<dbReference type="SUPFAM" id="SSF102588">
    <property type="entry name" value="LmbE-like"/>
    <property type="match status" value="1"/>
</dbReference>
<dbReference type="InterPro" id="IPR003737">
    <property type="entry name" value="GlcNAc_PI_deacetylase-related"/>
</dbReference>
<dbReference type="Pfam" id="PF02585">
    <property type="entry name" value="PIG-L"/>
    <property type="match status" value="1"/>
</dbReference>